<dbReference type="EMBL" id="VSRR010148136">
    <property type="protein sequence ID" value="MPD05868.1"/>
    <property type="molecule type" value="Genomic_DNA"/>
</dbReference>
<protein>
    <submittedName>
        <fullName evidence="2">Uncharacterized protein</fullName>
    </submittedName>
</protein>
<evidence type="ECO:0000313" key="2">
    <source>
        <dbReference type="EMBL" id="MPD05868.1"/>
    </source>
</evidence>
<accession>A0A5B7KKL7</accession>
<reference evidence="2 3" key="1">
    <citation type="submission" date="2019-05" db="EMBL/GenBank/DDBJ databases">
        <title>Another draft genome of Portunus trituberculatus and its Hox gene families provides insights of decapod evolution.</title>
        <authorList>
            <person name="Jeong J.-H."/>
            <person name="Song I."/>
            <person name="Kim S."/>
            <person name="Choi T."/>
            <person name="Kim D."/>
            <person name="Ryu S."/>
            <person name="Kim W."/>
        </authorList>
    </citation>
    <scope>NUCLEOTIDE SEQUENCE [LARGE SCALE GENOMIC DNA]</scope>
    <source>
        <tissue evidence="2">Muscle</tissue>
    </source>
</reference>
<feature type="chain" id="PRO_5022697140" evidence="1">
    <location>
        <begin position="27"/>
        <end position="84"/>
    </location>
</feature>
<sequence>MLSSACQVTCHLKKPLLLLFSTLSFASPCHTPALYLSLIPSNISHSSLQFHLYPNPSSNPNSFPILSRSSSRNLSHALPFNILP</sequence>
<organism evidence="2 3">
    <name type="scientific">Portunus trituberculatus</name>
    <name type="common">Swimming crab</name>
    <name type="synonym">Neptunus trituberculatus</name>
    <dbReference type="NCBI Taxonomy" id="210409"/>
    <lineage>
        <taxon>Eukaryota</taxon>
        <taxon>Metazoa</taxon>
        <taxon>Ecdysozoa</taxon>
        <taxon>Arthropoda</taxon>
        <taxon>Crustacea</taxon>
        <taxon>Multicrustacea</taxon>
        <taxon>Malacostraca</taxon>
        <taxon>Eumalacostraca</taxon>
        <taxon>Eucarida</taxon>
        <taxon>Decapoda</taxon>
        <taxon>Pleocyemata</taxon>
        <taxon>Brachyura</taxon>
        <taxon>Eubrachyura</taxon>
        <taxon>Portunoidea</taxon>
        <taxon>Portunidae</taxon>
        <taxon>Portuninae</taxon>
        <taxon>Portunus</taxon>
    </lineage>
</organism>
<gene>
    <name evidence="2" type="ORF">E2C01_101638</name>
</gene>
<name>A0A5B7KKL7_PORTR</name>
<dbReference type="Proteomes" id="UP000324222">
    <property type="component" value="Unassembled WGS sequence"/>
</dbReference>
<evidence type="ECO:0000313" key="3">
    <source>
        <dbReference type="Proteomes" id="UP000324222"/>
    </source>
</evidence>
<evidence type="ECO:0000256" key="1">
    <source>
        <dbReference type="SAM" id="SignalP"/>
    </source>
</evidence>
<comment type="caution">
    <text evidence="2">The sequence shown here is derived from an EMBL/GenBank/DDBJ whole genome shotgun (WGS) entry which is preliminary data.</text>
</comment>
<keyword evidence="3" id="KW-1185">Reference proteome</keyword>
<dbReference type="AlphaFoldDB" id="A0A5B7KKL7"/>
<feature type="signal peptide" evidence="1">
    <location>
        <begin position="1"/>
        <end position="26"/>
    </location>
</feature>
<keyword evidence="1" id="KW-0732">Signal</keyword>
<proteinExistence type="predicted"/>